<dbReference type="AlphaFoldDB" id="A0A075NZ58"/>
<feature type="domain" description="N-end aminoacyl transferase N-terminal" evidence="5">
    <location>
        <begin position="11"/>
        <end position="79"/>
    </location>
</feature>
<dbReference type="GeneID" id="78255060"/>
<dbReference type="Pfam" id="PF04377">
    <property type="entry name" value="ATE_C"/>
    <property type="match status" value="1"/>
</dbReference>
<reference evidence="11 12" key="2">
    <citation type="journal article" date="2018" name="Nat. Biotechnol.">
        <title>A standardized bacterial taxonomy based on genome phylogeny substantially revises the tree of life.</title>
        <authorList>
            <person name="Parks D.H."/>
            <person name="Chuvochina M."/>
            <person name="Waite D.W."/>
            <person name="Rinke C."/>
            <person name="Skarshewski A."/>
            <person name="Chaumeil P.A."/>
            <person name="Hugenholtz P."/>
        </authorList>
    </citation>
    <scope>NUCLEOTIDE SEQUENCE [LARGE SCALE GENOMIC DNA]</scope>
    <source>
        <strain evidence="9">UBA11621</strain>
        <strain evidence="8">UBA11978</strain>
    </source>
</reference>
<dbReference type="PIRSF" id="PIRSF037208">
    <property type="entry name" value="ATE_pro_prd"/>
    <property type="match status" value="1"/>
</dbReference>
<comment type="catalytic activity">
    <reaction evidence="4">
        <text>N-terminal L-glutamyl-[protein] + L-leucyl-tRNA(Leu) = N-terminal L-leucyl-L-glutamyl-[protein] + tRNA(Leu) + H(+)</text>
        <dbReference type="Rhea" id="RHEA:50412"/>
        <dbReference type="Rhea" id="RHEA-COMP:9613"/>
        <dbReference type="Rhea" id="RHEA-COMP:9622"/>
        <dbReference type="Rhea" id="RHEA-COMP:12664"/>
        <dbReference type="Rhea" id="RHEA-COMP:12668"/>
        <dbReference type="ChEBI" id="CHEBI:15378"/>
        <dbReference type="ChEBI" id="CHEBI:64721"/>
        <dbReference type="ChEBI" id="CHEBI:78442"/>
        <dbReference type="ChEBI" id="CHEBI:78494"/>
        <dbReference type="ChEBI" id="CHEBI:133041"/>
        <dbReference type="EC" id="2.3.2.29"/>
    </reaction>
</comment>
<dbReference type="SUPFAM" id="SSF55729">
    <property type="entry name" value="Acyl-CoA N-acyltransferases (Nat)"/>
    <property type="match status" value="1"/>
</dbReference>
<sequence>MKFGITQIFGCSYLPDEREQLLVYADSTEQLALRYGQLIQVGFRRSGEQIYRPHCPDCNACQSVRIPVDAFTPSRSQKRVKKRNAHLSIKCAYTQNHQYYPLYEKYINERHTDGSMYPPSKTQFESFILCDWKKPLFIEAYDGDKLVAVAVTDVVENGAQHRALSALYTFYDPDYTSDSLGTWMILSQIAQAQQDGYEFLYLGYYVKNCQKMSYKHQFYPYEQFLGNNWTRFDKNPA</sequence>
<dbReference type="InterPro" id="IPR007472">
    <property type="entry name" value="N-end_Aminoacyl_Trfase_C"/>
</dbReference>
<dbReference type="RefSeq" id="WP_044056968.1">
    <property type="nucleotide sequence ID" value="NZ_CAJXAX010000001.1"/>
</dbReference>
<dbReference type="EMBL" id="CP008849">
    <property type="protein sequence ID" value="AIF98813.1"/>
    <property type="molecule type" value="Genomic_DNA"/>
</dbReference>
<comment type="subcellular location">
    <subcellularLocation>
        <location evidence="4">Cytoplasm</location>
    </subcellularLocation>
</comment>
<comment type="similarity">
    <text evidence="4">Belongs to the R-transferase family. Bpt subfamily.</text>
</comment>
<dbReference type="EC" id="2.3.2.29" evidence="4"/>
<dbReference type="InterPro" id="IPR017138">
    <property type="entry name" value="Asp_Glu_LeuTrfase"/>
</dbReference>
<evidence type="ECO:0000256" key="2">
    <source>
        <dbReference type="ARBA" id="ARBA00022679"/>
    </source>
</evidence>
<dbReference type="GO" id="GO:0071596">
    <property type="term" value="P:ubiquitin-dependent protein catabolic process via the N-end rule pathway"/>
    <property type="evidence" value="ECO:0007669"/>
    <property type="project" value="InterPro"/>
</dbReference>
<protein>
    <recommendedName>
        <fullName evidence="4">Aspartate/glutamate leucyltransferase</fullName>
        <ecNumber evidence="4">2.3.2.29</ecNumber>
    </recommendedName>
</protein>
<evidence type="ECO:0000313" key="8">
    <source>
        <dbReference type="EMBL" id="HAW76557.1"/>
    </source>
</evidence>
<dbReference type="PATRIC" id="fig|589873.4.peg.2000"/>
<proteinExistence type="inferred from homology"/>
<dbReference type="PANTHER" id="PTHR21367">
    <property type="entry name" value="ARGININE-TRNA-PROTEIN TRANSFERASE 1"/>
    <property type="match status" value="1"/>
</dbReference>
<feature type="domain" description="N-end rule aminoacyl transferase C-terminal" evidence="6">
    <location>
        <begin position="99"/>
        <end position="223"/>
    </location>
</feature>
<dbReference type="InterPro" id="IPR007471">
    <property type="entry name" value="N-end_Aminoacyl_Trfase_N"/>
</dbReference>
<dbReference type="Proteomes" id="UP000264779">
    <property type="component" value="Unassembled WGS sequence"/>
</dbReference>
<accession>A0A075NZ58</accession>
<dbReference type="KEGG" id="aal:EP13_09055"/>
<dbReference type="KEGG" id="aaus:EP12_09245"/>
<dbReference type="NCBIfam" id="NF002341">
    <property type="entry name" value="PRK01305.1-1"/>
    <property type="match status" value="1"/>
</dbReference>
<dbReference type="InterPro" id="IPR016181">
    <property type="entry name" value="Acyl_CoA_acyltransferase"/>
</dbReference>
<evidence type="ECO:0000313" key="7">
    <source>
        <dbReference type="EMBL" id="AIF98813.1"/>
    </source>
</evidence>
<evidence type="ECO:0000256" key="3">
    <source>
        <dbReference type="ARBA" id="ARBA00023315"/>
    </source>
</evidence>
<evidence type="ECO:0000256" key="1">
    <source>
        <dbReference type="ARBA" id="ARBA00022490"/>
    </source>
</evidence>
<dbReference type="GO" id="GO:0004057">
    <property type="term" value="F:arginyl-tRNA--protein transferase activity"/>
    <property type="evidence" value="ECO:0007669"/>
    <property type="project" value="InterPro"/>
</dbReference>
<dbReference type="GO" id="GO:0008914">
    <property type="term" value="F:leucyl-tRNA--protein transferase activity"/>
    <property type="evidence" value="ECO:0007669"/>
    <property type="project" value="UniProtKB-UniRule"/>
</dbReference>
<keyword evidence="1 4" id="KW-0963">Cytoplasm</keyword>
<evidence type="ECO:0000259" key="6">
    <source>
        <dbReference type="Pfam" id="PF04377"/>
    </source>
</evidence>
<dbReference type="GO" id="GO:0005737">
    <property type="term" value="C:cytoplasm"/>
    <property type="evidence" value="ECO:0007669"/>
    <property type="project" value="UniProtKB-SubCell"/>
</dbReference>
<dbReference type="OrthoDB" id="9782022at2"/>
<dbReference type="InterPro" id="IPR030700">
    <property type="entry name" value="N-end_Aminoacyl_Trfase"/>
</dbReference>
<dbReference type="Pfam" id="PF04376">
    <property type="entry name" value="ATE_N"/>
    <property type="match status" value="1"/>
</dbReference>
<dbReference type="Proteomes" id="UP000056090">
    <property type="component" value="Chromosome"/>
</dbReference>
<dbReference type="EMBL" id="DONK01000056">
    <property type="protein sequence ID" value="HBU50450.1"/>
    <property type="molecule type" value="Genomic_DNA"/>
</dbReference>
<dbReference type="eggNOG" id="COG2935">
    <property type="taxonomic scope" value="Bacteria"/>
</dbReference>
<dbReference type="Proteomes" id="UP000263517">
    <property type="component" value="Unassembled WGS sequence"/>
</dbReference>
<comment type="catalytic activity">
    <reaction evidence="4">
        <text>N-terminal L-aspartyl-[protein] + L-leucyl-tRNA(Leu) = N-terminal L-leucyl-L-aspartyl-[protein] + tRNA(Leu) + H(+)</text>
        <dbReference type="Rhea" id="RHEA:50420"/>
        <dbReference type="Rhea" id="RHEA-COMP:9613"/>
        <dbReference type="Rhea" id="RHEA-COMP:9622"/>
        <dbReference type="Rhea" id="RHEA-COMP:12669"/>
        <dbReference type="Rhea" id="RHEA-COMP:12674"/>
        <dbReference type="ChEBI" id="CHEBI:15378"/>
        <dbReference type="ChEBI" id="CHEBI:64720"/>
        <dbReference type="ChEBI" id="CHEBI:78442"/>
        <dbReference type="ChEBI" id="CHEBI:78494"/>
        <dbReference type="ChEBI" id="CHEBI:133042"/>
        <dbReference type="EC" id="2.3.2.29"/>
    </reaction>
</comment>
<dbReference type="STRING" id="589873.EP12_09245"/>
<dbReference type="PANTHER" id="PTHR21367:SF1">
    <property type="entry name" value="ARGINYL-TRNA--PROTEIN TRANSFERASE 1"/>
    <property type="match status" value="1"/>
</dbReference>
<keyword evidence="10" id="KW-1185">Reference proteome</keyword>
<dbReference type="EMBL" id="DNAN01000449">
    <property type="protein sequence ID" value="HAW76557.1"/>
    <property type="molecule type" value="Genomic_DNA"/>
</dbReference>
<evidence type="ECO:0000259" key="5">
    <source>
        <dbReference type="Pfam" id="PF04376"/>
    </source>
</evidence>
<evidence type="ECO:0000313" key="12">
    <source>
        <dbReference type="Proteomes" id="UP000264779"/>
    </source>
</evidence>
<dbReference type="NCBIfam" id="NF002342">
    <property type="entry name" value="PRK01305.1-3"/>
    <property type="match status" value="1"/>
</dbReference>
<comment type="function">
    <text evidence="4">Functions in the N-end rule pathway of protein degradation where it conjugates Leu from its aminoacyl-tRNA to the N-termini of proteins containing an N-terminal aspartate or glutamate.</text>
</comment>
<gene>
    <name evidence="4" type="primary">bpt</name>
    <name evidence="8" type="ORF">DCW74_12590</name>
    <name evidence="9" type="ORF">DEB45_04240</name>
    <name evidence="7" type="ORF">EP13_09055</name>
</gene>
<name>A0A075NZ58_9ALTE</name>
<keyword evidence="3 4" id="KW-0012">Acyltransferase</keyword>
<organism evidence="7 10">
    <name type="scientific">Alteromonas australica</name>
    <dbReference type="NCBI Taxonomy" id="589873"/>
    <lineage>
        <taxon>Bacteria</taxon>
        <taxon>Pseudomonadati</taxon>
        <taxon>Pseudomonadota</taxon>
        <taxon>Gammaproteobacteria</taxon>
        <taxon>Alteromonadales</taxon>
        <taxon>Alteromonadaceae</taxon>
        <taxon>Alteromonas/Salinimonas group</taxon>
        <taxon>Alteromonas</taxon>
    </lineage>
</organism>
<reference evidence="7 10" key="1">
    <citation type="submission" date="2014-06" db="EMBL/GenBank/DDBJ databases">
        <title>Genomes of Alteromonas australica, a world apart.</title>
        <authorList>
            <person name="Gonzaga A."/>
            <person name="Lopez-Perez M."/>
            <person name="Rodriguez-Valera F."/>
        </authorList>
    </citation>
    <scope>NUCLEOTIDE SEQUENCE [LARGE SCALE GENOMIC DNA]</scope>
    <source>
        <strain evidence="7 10">H 17</strain>
    </source>
</reference>
<evidence type="ECO:0000313" key="11">
    <source>
        <dbReference type="Proteomes" id="UP000263517"/>
    </source>
</evidence>
<evidence type="ECO:0000313" key="10">
    <source>
        <dbReference type="Proteomes" id="UP000056090"/>
    </source>
</evidence>
<dbReference type="HAMAP" id="MF_00689">
    <property type="entry name" value="Bpt"/>
    <property type="match status" value="1"/>
</dbReference>
<dbReference type="NCBIfam" id="NF002346">
    <property type="entry name" value="PRK01305.2-3"/>
    <property type="match status" value="1"/>
</dbReference>
<evidence type="ECO:0000256" key="4">
    <source>
        <dbReference type="HAMAP-Rule" id="MF_00689"/>
    </source>
</evidence>
<dbReference type="NCBIfam" id="NF002345">
    <property type="entry name" value="PRK01305.2-2"/>
    <property type="match status" value="1"/>
</dbReference>
<evidence type="ECO:0000313" key="9">
    <source>
        <dbReference type="EMBL" id="HBU50450.1"/>
    </source>
</evidence>
<keyword evidence="2 4" id="KW-0808">Transferase</keyword>